<sequence>MATQFAQKPPVWFYIVAIVLLLWGLAGCASLYAHFAIGPDMDPNATDYDRALYKALPMWLNIAYVTAVLAGLLGSVGLLMRAKWAGTLYLLSLIAVMVQFGYMFAATDIIAVKGVWTTYFPAFIFAMALFQLWFAGFAKKRGWLR</sequence>
<protein>
    <recommendedName>
        <fullName evidence="8">Sugar transporter</fullName>
    </recommendedName>
</protein>
<reference evidence="6 7" key="3">
    <citation type="submission" date="2018-07" db="EMBL/GenBank/DDBJ databases">
        <title>Genomic and Epidemiologic Investigation of an Indolent Hospital Outbreak.</title>
        <authorList>
            <person name="Johnson R.C."/>
            <person name="Deming C."/>
            <person name="Conlan S."/>
            <person name="Zellmer C.J."/>
            <person name="Michelin A.V."/>
            <person name="Lee-Lin S."/>
            <person name="Thomas P.J."/>
            <person name="Park M."/>
            <person name="Weingarten R.A."/>
            <person name="Less J."/>
            <person name="Dekker J.P."/>
            <person name="Frank K.M."/>
            <person name="Musser K.A."/>
            <person name="Mcquiston J.R."/>
            <person name="Henderson D.K."/>
            <person name="Lau A.F."/>
            <person name="Palmore T.N."/>
            <person name="Segre J.A."/>
        </authorList>
    </citation>
    <scope>NUCLEOTIDE SEQUENCE [LARGE SCALE GENOMIC DNA]</scope>
    <source>
        <strain evidence="4 7">SK-CDC1_0717</strain>
        <strain evidence="3 6">SK-NIH.Env10_0317</strain>
    </source>
</reference>
<dbReference type="OrthoDB" id="7507670at2"/>
<dbReference type="Proteomes" id="UP000287746">
    <property type="component" value="Unassembled WGS sequence"/>
</dbReference>
<evidence type="ECO:0008006" key="8">
    <source>
        <dbReference type="Google" id="ProtNLM"/>
    </source>
</evidence>
<dbReference type="AlphaFoldDB" id="A0A1L6JCB0"/>
<accession>A0A1L6JCB0</accession>
<proteinExistence type="predicted"/>
<evidence type="ECO:0000313" key="4">
    <source>
        <dbReference type="EMBL" id="RSY90530.1"/>
    </source>
</evidence>
<dbReference type="EMBL" id="QQWO01000027">
    <property type="protein sequence ID" value="RSU98734.1"/>
    <property type="molecule type" value="Genomic_DNA"/>
</dbReference>
<gene>
    <name evidence="2" type="ORF">BRX40_14965</name>
    <name evidence="3" type="ORF">CA257_21305</name>
    <name evidence="4" type="ORF">DAH66_00670</name>
</gene>
<evidence type="ECO:0000313" key="5">
    <source>
        <dbReference type="Proteomes" id="UP000185161"/>
    </source>
</evidence>
<dbReference type="KEGG" id="skr:BRX40_14965"/>
<dbReference type="EMBL" id="CP018820">
    <property type="protein sequence ID" value="APR53552.1"/>
    <property type="molecule type" value="Genomic_DNA"/>
</dbReference>
<evidence type="ECO:0000256" key="1">
    <source>
        <dbReference type="SAM" id="Phobius"/>
    </source>
</evidence>
<dbReference type="GeneID" id="44133866"/>
<keyword evidence="1" id="KW-1133">Transmembrane helix</keyword>
<dbReference type="STRING" id="93064.BRX40_14965"/>
<dbReference type="EMBL" id="QQYZ01000001">
    <property type="protein sequence ID" value="RSY90530.1"/>
    <property type="molecule type" value="Genomic_DNA"/>
</dbReference>
<feature type="transmembrane region" description="Helical" evidence="1">
    <location>
        <begin position="118"/>
        <end position="138"/>
    </location>
</feature>
<keyword evidence="1" id="KW-0472">Membrane</keyword>
<evidence type="ECO:0000313" key="7">
    <source>
        <dbReference type="Proteomes" id="UP000287746"/>
    </source>
</evidence>
<feature type="transmembrane region" description="Helical" evidence="1">
    <location>
        <begin position="12"/>
        <end position="38"/>
    </location>
</feature>
<dbReference type="Proteomes" id="UP000185161">
    <property type="component" value="Chromosome"/>
</dbReference>
<feature type="transmembrane region" description="Helical" evidence="1">
    <location>
        <begin position="87"/>
        <end position="112"/>
    </location>
</feature>
<dbReference type="Proteomes" id="UP000286681">
    <property type="component" value="Unassembled WGS sequence"/>
</dbReference>
<reference evidence="2" key="1">
    <citation type="submission" date="2016-12" db="EMBL/GenBank/DDBJ databases">
        <title>Whole genome sequencing of Sphingomonas koreensis.</title>
        <authorList>
            <person name="Conlan S."/>
            <person name="Thomas P.J."/>
            <person name="Mullikin J."/>
            <person name="Palmore T.N."/>
            <person name="Frank K.M."/>
            <person name="Segre J.A."/>
        </authorList>
    </citation>
    <scope>NUCLEOTIDE SEQUENCE</scope>
    <source>
        <strain evidence="2">ABOJV</strain>
    </source>
</reference>
<reference evidence="5" key="2">
    <citation type="submission" date="2016-12" db="EMBL/GenBank/DDBJ databases">
        <title>Whole genome sequencing of Sphingomonas sp. ABOJV.</title>
        <authorList>
            <person name="Conlan S."/>
            <person name="Thomas P.J."/>
            <person name="Mullikin J."/>
            <person name="Palmore T.N."/>
            <person name="Frank K.M."/>
            <person name="Segre J.A."/>
        </authorList>
    </citation>
    <scope>NUCLEOTIDE SEQUENCE [LARGE SCALE GENOMIC DNA]</scope>
    <source>
        <strain evidence="5">ABOJV</strain>
    </source>
</reference>
<dbReference type="RefSeq" id="WP_075152148.1">
    <property type="nucleotide sequence ID" value="NZ_CP018820.1"/>
</dbReference>
<keyword evidence="5" id="KW-1185">Reference proteome</keyword>
<evidence type="ECO:0000313" key="2">
    <source>
        <dbReference type="EMBL" id="APR53552.1"/>
    </source>
</evidence>
<feature type="transmembrane region" description="Helical" evidence="1">
    <location>
        <begin position="58"/>
        <end position="80"/>
    </location>
</feature>
<name>A0A1L6JCB0_9SPHN</name>
<keyword evidence="1" id="KW-0812">Transmembrane</keyword>
<evidence type="ECO:0000313" key="6">
    <source>
        <dbReference type="Proteomes" id="UP000286681"/>
    </source>
</evidence>
<organism evidence="2 5">
    <name type="scientific">Sphingomonas koreensis</name>
    <dbReference type="NCBI Taxonomy" id="93064"/>
    <lineage>
        <taxon>Bacteria</taxon>
        <taxon>Pseudomonadati</taxon>
        <taxon>Pseudomonadota</taxon>
        <taxon>Alphaproteobacteria</taxon>
        <taxon>Sphingomonadales</taxon>
        <taxon>Sphingomonadaceae</taxon>
        <taxon>Sphingomonas</taxon>
    </lineage>
</organism>
<evidence type="ECO:0000313" key="3">
    <source>
        <dbReference type="EMBL" id="RSU98734.1"/>
    </source>
</evidence>